<dbReference type="GO" id="GO:0000725">
    <property type="term" value="P:recombinational repair"/>
    <property type="evidence" value="ECO:0007669"/>
    <property type="project" value="TreeGrafter"/>
</dbReference>
<dbReference type="EC" id="5.6.2.4" evidence="9"/>
<comment type="similarity">
    <text evidence="1">Belongs to the helicase family. UvrD subfamily.</text>
</comment>
<dbReference type="InterPro" id="IPR013986">
    <property type="entry name" value="DExx_box_DNA_helicase_dom_sf"/>
</dbReference>
<dbReference type="GO" id="GO:0005524">
    <property type="term" value="F:ATP binding"/>
    <property type="evidence" value="ECO:0007669"/>
    <property type="project" value="UniProtKB-UniRule"/>
</dbReference>
<dbReference type="Gene3D" id="3.40.50.300">
    <property type="entry name" value="P-loop containing nucleotide triphosphate hydrolases"/>
    <property type="match status" value="2"/>
</dbReference>
<dbReference type="GO" id="GO:0003677">
    <property type="term" value="F:DNA binding"/>
    <property type="evidence" value="ECO:0007669"/>
    <property type="project" value="UniProtKB-KW"/>
</dbReference>
<evidence type="ECO:0000259" key="15">
    <source>
        <dbReference type="PROSITE" id="PS51217"/>
    </source>
</evidence>
<dbReference type="GO" id="GO:0016787">
    <property type="term" value="F:hydrolase activity"/>
    <property type="evidence" value="ECO:0007669"/>
    <property type="project" value="UniProtKB-UniRule"/>
</dbReference>
<evidence type="ECO:0000256" key="12">
    <source>
        <dbReference type="PROSITE-ProRule" id="PRU00560"/>
    </source>
</evidence>
<dbReference type="Gene3D" id="1.10.10.160">
    <property type="match status" value="1"/>
</dbReference>
<dbReference type="GO" id="GO:0033202">
    <property type="term" value="C:DNA helicase complex"/>
    <property type="evidence" value="ECO:0007669"/>
    <property type="project" value="TreeGrafter"/>
</dbReference>
<evidence type="ECO:0000256" key="5">
    <source>
        <dbReference type="ARBA" id="ARBA00022840"/>
    </source>
</evidence>
<keyword evidence="3 12" id="KW-0378">Hydrolase</keyword>
<accession>A0A6J4VN48</accession>
<evidence type="ECO:0000256" key="13">
    <source>
        <dbReference type="SAM" id="MobiDB-lite"/>
    </source>
</evidence>
<sequence>MVNQAHRLLDGLNPGQQRAVMTTEGPVLVVAGPGSGKTRVLTHRIAYLIEELNVSPDSILAMTFTNKAAREMRERIDRLISRDTAAGLVMGTFHSLGVRILRQNPGVVADRLGLLPNFLIYDDGDQLELAKRSTAAAGLDPKQVPARRMLSRISAAKSQLISAQELAETSATYDDELVVRVYQEYERALRAANAVDFDDLLGLPIRLFDSDHAVLERYQRRFRYILVDEYQDTNRVQYVLATALSGYWNNLFVVGDPDQSIYGWRQADIRNILDFEKDFPTAELVHLELNYRSTSRIVQAADRLIRDNEQRIERTIRTENGEGEPIVLRELADQNHEAQFVVSEIRRLINTGRARGEDVAIMYRTTAQSRVLEEAFRVTDIPYRIVGGVRFYERKEVRDVLAVLRLIHNPQDRLSLERIIDNMPLGRGFGPKALETAVTWAALHRRPIVDAFLVMAAGSTDPLDSSRPDFSNAGASAATRIGTALAFLRERARTVSLAELFDSVVEKTGYRDSFNQGTEDDLQRWANILELRADLERYETVEPSEALSAYLEQISLIADVDAMNDQAQDQVTLITLHSAKGLEFPVVFITGVEEGLLPISRAIEAEAIGDSLPLEEERRLMYVGVTRAKTLLYLSYAANRMSYGRFQSGVASRFLQAIPAELVRSVTRGGQSRGGGAGRMASSVSGPLSSRVASTWNDRPGLADTAAPVVELPDYQTGQRVFHAKFGEGVVAEVVPRRDDVEISVMFDRHGRKRLMGTLARLEVLS</sequence>
<evidence type="ECO:0000256" key="1">
    <source>
        <dbReference type="ARBA" id="ARBA00009922"/>
    </source>
</evidence>
<evidence type="ECO:0000256" key="2">
    <source>
        <dbReference type="ARBA" id="ARBA00022741"/>
    </source>
</evidence>
<dbReference type="InterPro" id="IPR027417">
    <property type="entry name" value="P-loop_NTPase"/>
</dbReference>
<feature type="domain" description="UvrD-like helicase ATP-binding" evidence="14">
    <location>
        <begin position="10"/>
        <end position="294"/>
    </location>
</feature>
<evidence type="ECO:0000256" key="10">
    <source>
        <dbReference type="ARBA" id="ARBA00034923"/>
    </source>
</evidence>
<evidence type="ECO:0000256" key="3">
    <source>
        <dbReference type="ARBA" id="ARBA00022801"/>
    </source>
</evidence>
<dbReference type="InterPro" id="IPR000212">
    <property type="entry name" value="DNA_helicase_UvrD/REP"/>
</dbReference>
<dbReference type="GO" id="GO:0005829">
    <property type="term" value="C:cytosol"/>
    <property type="evidence" value="ECO:0007669"/>
    <property type="project" value="TreeGrafter"/>
</dbReference>
<dbReference type="PANTHER" id="PTHR11070">
    <property type="entry name" value="UVRD / RECB / PCRA DNA HELICASE FAMILY MEMBER"/>
    <property type="match status" value="1"/>
</dbReference>
<feature type="binding site" evidence="12">
    <location>
        <begin position="31"/>
        <end position="38"/>
    </location>
    <ligand>
        <name>ATP</name>
        <dbReference type="ChEBI" id="CHEBI:30616"/>
    </ligand>
</feature>
<dbReference type="GO" id="GO:0009314">
    <property type="term" value="P:response to radiation"/>
    <property type="evidence" value="ECO:0007669"/>
    <property type="project" value="UniProtKB-ARBA"/>
</dbReference>
<keyword evidence="7" id="KW-0413">Isomerase</keyword>
<dbReference type="Gene3D" id="1.10.486.10">
    <property type="entry name" value="PCRA, domain 4"/>
    <property type="match status" value="1"/>
</dbReference>
<evidence type="ECO:0000256" key="8">
    <source>
        <dbReference type="ARBA" id="ARBA00034617"/>
    </source>
</evidence>
<reference evidence="16" key="1">
    <citation type="submission" date="2020-02" db="EMBL/GenBank/DDBJ databases">
        <authorList>
            <person name="Meier V. D."/>
        </authorList>
    </citation>
    <scope>NUCLEOTIDE SEQUENCE</scope>
    <source>
        <strain evidence="16">AVDCRST_MAG87</strain>
    </source>
</reference>
<keyword evidence="2 12" id="KW-0547">Nucleotide-binding</keyword>
<evidence type="ECO:0000313" key="16">
    <source>
        <dbReference type="EMBL" id="CAA9582063.1"/>
    </source>
</evidence>
<dbReference type="Pfam" id="PF13361">
    <property type="entry name" value="UvrD_C"/>
    <property type="match status" value="2"/>
</dbReference>
<dbReference type="GO" id="GO:0043138">
    <property type="term" value="F:3'-5' DNA helicase activity"/>
    <property type="evidence" value="ECO:0007669"/>
    <property type="project" value="UniProtKB-EC"/>
</dbReference>
<comment type="catalytic activity">
    <reaction evidence="11">
        <text>ATP + H2O = ADP + phosphate + H(+)</text>
        <dbReference type="Rhea" id="RHEA:13065"/>
        <dbReference type="ChEBI" id="CHEBI:15377"/>
        <dbReference type="ChEBI" id="CHEBI:15378"/>
        <dbReference type="ChEBI" id="CHEBI:30616"/>
        <dbReference type="ChEBI" id="CHEBI:43474"/>
        <dbReference type="ChEBI" id="CHEBI:456216"/>
        <dbReference type="EC" id="5.6.2.4"/>
    </reaction>
</comment>
<evidence type="ECO:0000256" key="4">
    <source>
        <dbReference type="ARBA" id="ARBA00022806"/>
    </source>
</evidence>
<keyword evidence="6" id="KW-0238">DNA-binding</keyword>
<evidence type="ECO:0000256" key="6">
    <source>
        <dbReference type="ARBA" id="ARBA00023125"/>
    </source>
</evidence>
<keyword evidence="4 12" id="KW-0347">Helicase</keyword>
<dbReference type="PANTHER" id="PTHR11070:SF2">
    <property type="entry name" value="ATP-DEPENDENT DNA HELICASE SRS2"/>
    <property type="match status" value="1"/>
</dbReference>
<evidence type="ECO:0000256" key="11">
    <source>
        <dbReference type="ARBA" id="ARBA00048988"/>
    </source>
</evidence>
<dbReference type="EMBL" id="CADCWJ010000766">
    <property type="protein sequence ID" value="CAA9582063.1"/>
    <property type="molecule type" value="Genomic_DNA"/>
</dbReference>
<protein>
    <recommendedName>
        <fullName evidence="9">DNA 3'-5' helicase</fullName>
        <ecNumber evidence="9">5.6.2.4</ecNumber>
    </recommendedName>
    <alternativeName>
        <fullName evidence="10">DNA 3'-5' helicase II</fullName>
    </alternativeName>
</protein>
<keyword evidence="5 12" id="KW-0067">ATP-binding</keyword>
<dbReference type="Pfam" id="PF21196">
    <property type="entry name" value="PcrA_UvrD_tudor"/>
    <property type="match status" value="1"/>
</dbReference>
<dbReference type="FunFam" id="1.10.10.160:FF:000001">
    <property type="entry name" value="ATP-dependent DNA helicase"/>
    <property type="match status" value="1"/>
</dbReference>
<dbReference type="CDD" id="cd17932">
    <property type="entry name" value="DEXQc_UvrD"/>
    <property type="match status" value="1"/>
</dbReference>
<feature type="domain" description="UvrD-like helicase C-terminal" evidence="15">
    <location>
        <begin position="295"/>
        <end position="581"/>
    </location>
</feature>
<evidence type="ECO:0000259" key="14">
    <source>
        <dbReference type="PROSITE" id="PS51198"/>
    </source>
</evidence>
<evidence type="ECO:0000256" key="7">
    <source>
        <dbReference type="ARBA" id="ARBA00023235"/>
    </source>
</evidence>
<name>A0A6J4VN48_9BACT</name>
<proteinExistence type="inferred from homology"/>
<dbReference type="SUPFAM" id="SSF52540">
    <property type="entry name" value="P-loop containing nucleoside triphosphate hydrolases"/>
    <property type="match status" value="1"/>
</dbReference>
<dbReference type="InterPro" id="IPR014017">
    <property type="entry name" value="DNA_helicase_UvrD-like_C"/>
</dbReference>
<dbReference type="PROSITE" id="PS51217">
    <property type="entry name" value="UVRD_HELICASE_CTER"/>
    <property type="match status" value="1"/>
</dbReference>
<gene>
    <name evidence="16" type="ORF">AVDCRST_MAG87-3487</name>
</gene>
<feature type="region of interest" description="Disordered" evidence="13">
    <location>
        <begin position="669"/>
        <end position="688"/>
    </location>
</feature>
<evidence type="ECO:0000256" key="9">
    <source>
        <dbReference type="ARBA" id="ARBA00034808"/>
    </source>
</evidence>
<dbReference type="PROSITE" id="PS51198">
    <property type="entry name" value="UVRD_HELICASE_ATP_BIND"/>
    <property type="match status" value="1"/>
</dbReference>
<dbReference type="CDD" id="cd18807">
    <property type="entry name" value="SF1_C_UvrD"/>
    <property type="match status" value="1"/>
</dbReference>
<comment type="catalytic activity">
    <reaction evidence="8">
        <text>Couples ATP hydrolysis with the unwinding of duplex DNA by translocating in the 3'-5' direction.</text>
        <dbReference type="EC" id="5.6.2.4"/>
    </reaction>
</comment>
<dbReference type="InterPro" id="IPR014016">
    <property type="entry name" value="UvrD-like_ATP-bd"/>
</dbReference>
<dbReference type="Pfam" id="PF00580">
    <property type="entry name" value="UvrD-helicase"/>
    <property type="match status" value="1"/>
</dbReference>
<organism evidence="16">
    <name type="scientific">uncultured Thermomicrobiales bacterium</name>
    <dbReference type="NCBI Taxonomy" id="1645740"/>
    <lineage>
        <taxon>Bacteria</taxon>
        <taxon>Pseudomonadati</taxon>
        <taxon>Thermomicrobiota</taxon>
        <taxon>Thermomicrobia</taxon>
        <taxon>Thermomicrobiales</taxon>
        <taxon>environmental samples</taxon>
    </lineage>
</organism>
<dbReference type="AlphaFoldDB" id="A0A6J4VN48"/>